<gene>
    <name evidence="1" type="ORF">REJC140_03431</name>
</gene>
<protein>
    <recommendedName>
        <fullName evidence="3">Glyoxalase</fullName>
    </recommendedName>
</protein>
<evidence type="ECO:0008006" key="3">
    <source>
        <dbReference type="Google" id="ProtNLM"/>
    </source>
</evidence>
<dbReference type="Proteomes" id="UP000606921">
    <property type="component" value="Unassembled WGS sequence"/>
</dbReference>
<dbReference type="EMBL" id="CABFWF030000011">
    <property type="protein sequence ID" value="CAD7035618.1"/>
    <property type="molecule type" value="Genomic_DNA"/>
</dbReference>
<accession>A0ABN7JNV9</accession>
<dbReference type="RefSeq" id="WP_142592473.1">
    <property type="nucleotide sequence ID" value="NZ_CABFWF030000011.1"/>
</dbReference>
<name>A0ABN7JNV9_9HYPH</name>
<keyword evidence="2" id="KW-1185">Reference proteome</keyword>
<evidence type="ECO:0000313" key="2">
    <source>
        <dbReference type="Proteomes" id="UP000606921"/>
    </source>
</evidence>
<proteinExistence type="predicted"/>
<reference evidence="1 2" key="1">
    <citation type="submission" date="2020-11" db="EMBL/GenBank/DDBJ databases">
        <authorList>
            <person name="Lassalle F."/>
        </authorList>
    </citation>
    <scope>NUCLEOTIDE SEQUENCE [LARGE SCALE GENOMIC DNA]</scope>
    <source>
        <strain evidence="1 2">JC140</strain>
    </source>
</reference>
<dbReference type="Gene3D" id="3.10.180.10">
    <property type="entry name" value="2,3-Dihydroxybiphenyl 1,2-Dioxygenase, domain 1"/>
    <property type="match status" value="1"/>
</dbReference>
<dbReference type="InterPro" id="IPR029068">
    <property type="entry name" value="Glyas_Bleomycin-R_OHBP_Dase"/>
</dbReference>
<comment type="caution">
    <text evidence="1">The sequence shown here is derived from an EMBL/GenBank/DDBJ whole genome shotgun (WGS) entry which is preliminary data.</text>
</comment>
<sequence length="80" mass="9388">MVSFIELKLWKYVVDDIEVAMAYWLGTMGVGPWHYNAKVPIEDYTYEGKRYEVHNSVALANAGFIQVELIQTLRHRENRL</sequence>
<organism evidence="1 2">
    <name type="scientific">Pseudorhizobium endolithicum</name>
    <dbReference type="NCBI Taxonomy" id="1191678"/>
    <lineage>
        <taxon>Bacteria</taxon>
        <taxon>Pseudomonadati</taxon>
        <taxon>Pseudomonadota</taxon>
        <taxon>Alphaproteobacteria</taxon>
        <taxon>Hyphomicrobiales</taxon>
        <taxon>Rhizobiaceae</taxon>
        <taxon>Rhizobium/Agrobacterium group</taxon>
        <taxon>Pseudorhizobium</taxon>
    </lineage>
</organism>
<evidence type="ECO:0000313" key="1">
    <source>
        <dbReference type="EMBL" id="CAD7035618.1"/>
    </source>
</evidence>
<dbReference type="Pfam" id="PF13669">
    <property type="entry name" value="Glyoxalase_4"/>
    <property type="match status" value="1"/>
</dbReference>